<proteinExistence type="predicted"/>
<dbReference type="PRINTS" id="PR00449">
    <property type="entry name" value="RASTRNSFRMNG"/>
</dbReference>
<dbReference type="NCBIfam" id="TIGR00231">
    <property type="entry name" value="small_GTP"/>
    <property type="match status" value="1"/>
</dbReference>
<dbReference type="InterPro" id="IPR032859">
    <property type="entry name" value="KH_dom-like"/>
</dbReference>
<feature type="domain" description="GTPase Der C-terminal KH-domain-like" evidence="5">
    <location>
        <begin position="225"/>
        <end position="307"/>
    </location>
</feature>
<dbReference type="Pfam" id="PF01926">
    <property type="entry name" value="MMR_HSR1"/>
    <property type="match status" value="1"/>
</dbReference>
<name>A0AAD3HHX4_9CHLO</name>
<dbReference type="Pfam" id="PF14714">
    <property type="entry name" value="KH_dom-like"/>
    <property type="match status" value="1"/>
</dbReference>
<dbReference type="SUPFAM" id="SSF52540">
    <property type="entry name" value="P-loop containing nucleoside triphosphate hydrolases"/>
    <property type="match status" value="1"/>
</dbReference>
<organism evidence="6 7">
    <name type="scientific">Astrephomene gubernaculifera</name>
    <dbReference type="NCBI Taxonomy" id="47775"/>
    <lineage>
        <taxon>Eukaryota</taxon>
        <taxon>Viridiplantae</taxon>
        <taxon>Chlorophyta</taxon>
        <taxon>core chlorophytes</taxon>
        <taxon>Chlorophyceae</taxon>
        <taxon>CS clade</taxon>
        <taxon>Chlamydomonadales</taxon>
        <taxon>Astrephomenaceae</taxon>
        <taxon>Astrephomene</taxon>
    </lineage>
</organism>
<dbReference type="PANTHER" id="PTHR43834:SF6">
    <property type="entry name" value="GTPASE DER"/>
    <property type="match status" value="1"/>
</dbReference>
<feature type="domain" description="G" evidence="4">
    <location>
        <begin position="36"/>
        <end position="165"/>
    </location>
</feature>
<feature type="compositionally biased region" description="Low complexity" evidence="3">
    <location>
        <begin position="1"/>
        <end position="11"/>
    </location>
</feature>
<keyword evidence="7" id="KW-1185">Reference proteome</keyword>
<dbReference type="AlphaFoldDB" id="A0AAD3HHX4"/>
<dbReference type="Gene3D" id="3.40.50.300">
    <property type="entry name" value="P-loop containing nucleotide triphosphate hydrolases"/>
    <property type="match status" value="1"/>
</dbReference>
<keyword evidence="1" id="KW-0547">Nucleotide-binding</keyword>
<comment type="caution">
    <text evidence="6">The sequence shown here is derived from an EMBL/GenBank/DDBJ whole genome shotgun (WGS) entry which is preliminary data.</text>
</comment>
<evidence type="ECO:0000313" key="6">
    <source>
        <dbReference type="EMBL" id="GFR41196.1"/>
    </source>
</evidence>
<dbReference type="PANTHER" id="PTHR43834">
    <property type="entry name" value="GTPASE DER"/>
    <property type="match status" value="1"/>
</dbReference>
<evidence type="ECO:0000259" key="5">
    <source>
        <dbReference type="Pfam" id="PF14714"/>
    </source>
</evidence>
<sequence>AAPAAELAEAAGGEEDEAEEEEEGAAAGGAGGVMKLAIMGLPNAGKSTLLNRLLGEERSLTGPEPGLTRDAVRASWMYGSQPVELVDTAGWIGVGDTASYDDVGGEVASMSRRAAFKSLAQVHVVLLVVDARRALSSQRVLSRREISLAHSVIREGKALVVVANKADALSAHERKVYVEALRRNLSERFLEAGHVPILQVSAREGQGVERLMPTVAELYGAWNKRVSTARLNRFVQRLSLRMVGSGMDSTIARIKFMAQVKSRPPTFNAFVSGSRQQPMPRNFEAFLAQQIREVMGFQGVPVRIWFRYKETRVERQKRLRALAASRKTLGGAAAASAAREDAE</sequence>
<dbReference type="InterPro" id="IPR006073">
    <property type="entry name" value="GTP-bd"/>
</dbReference>
<feature type="region of interest" description="Disordered" evidence="3">
    <location>
        <begin position="1"/>
        <end position="29"/>
    </location>
</feature>
<accession>A0AAD3HHX4</accession>
<feature type="non-terminal residue" evidence="6">
    <location>
        <position position="343"/>
    </location>
</feature>
<feature type="non-terminal residue" evidence="6">
    <location>
        <position position="1"/>
    </location>
</feature>
<evidence type="ECO:0000313" key="7">
    <source>
        <dbReference type="Proteomes" id="UP001054857"/>
    </source>
</evidence>
<dbReference type="GO" id="GO:0005525">
    <property type="term" value="F:GTP binding"/>
    <property type="evidence" value="ECO:0007669"/>
    <property type="project" value="UniProtKB-KW"/>
</dbReference>
<dbReference type="InterPro" id="IPR027417">
    <property type="entry name" value="P-loop_NTPase"/>
</dbReference>
<evidence type="ECO:0000256" key="1">
    <source>
        <dbReference type="ARBA" id="ARBA00022741"/>
    </source>
</evidence>
<dbReference type="InterPro" id="IPR005225">
    <property type="entry name" value="Small_GTP-bd"/>
</dbReference>
<gene>
    <name evidence="6" type="ORF">Agub_g1866</name>
</gene>
<protein>
    <recommendedName>
        <fullName evidence="8">GTPase Der</fullName>
    </recommendedName>
</protein>
<keyword evidence="2" id="KW-0342">GTP-binding</keyword>
<evidence type="ECO:0000259" key="4">
    <source>
        <dbReference type="Pfam" id="PF01926"/>
    </source>
</evidence>
<reference evidence="6 7" key="1">
    <citation type="journal article" date="2021" name="Sci. Rep.">
        <title>Genome sequencing of the multicellular alga Astrephomene provides insights into convergent evolution of germ-soma differentiation.</title>
        <authorList>
            <person name="Yamashita S."/>
            <person name="Yamamoto K."/>
            <person name="Matsuzaki R."/>
            <person name="Suzuki S."/>
            <person name="Yamaguchi H."/>
            <person name="Hirooka S."/>
            <person name="Minakuchi Y."/>
            <person name="Miyagishima S."/>
            <person name="Kawachi M."/>
            <person name="Toyoda A."/>
            <person name="Nozaki H."/>
        </authorList>
    </citation>
    <scope>NUCLEOTIDE SEQUENCE [LARGE SCALE GENOMIC DNA]</scope>
    <source>
        <strain evidence="6 7">NIES-4017</strain>
    </source>
</reference>
<evidence type="ECO:0000256" key="3">
    <source>
        <dbReference type="SAM" id="MobiDB-lite"/>
    </source>
</evidence>
<dbReference type="InterPro" id="IPR015946">
    <property type="entry name" value="KH_dom-like_a/b"/>
</dbReference>
<dbReference type="Gene3D" id="3.30.300.20">
    <property type="match status" value="1"/>
</dbReference>
<dbReference type="Proteomes" id="UP001054857">
    <property type="component" value="Unassembled WGS sequence"/>
</dbReference>
<evidence type="ECO:0008006" key="8">
    <source>
        <dbReference type="Google" id="ProtNLM"/>
    </source>
</evidence>
<dbReference type="EMBL" id="BMAR01000001">
    <property type="protein sequence ID" value="GFR41196.1"/>
    <property type="molecule type" value="Genomic_DNA"/>
</dbReference>
<evidence type="ECO:0000256" key="2">
    <source>
        <dbReference type="ARBA" id="ARBA00023134"/>
    </source>
</evidence>
<feature type="compositionally biased region" description="Acidic residues" evidence="3">
    <location>
        <begin position="12"/>
        <end position="24"/>
    </location>
</feature>